<reference evidence="2" key="1">
    <citation type="submission" date="2017-12" db="EMBL/GenBank/DDBJ databases">
        <title>Sequencing the genomes of 1000 Actinobacteria strains.</title>
        <authorList>
            <person name="Klenk H.-P."/>
        </authorList>
    </citation>
    <scope>NUCLEOTIDE SEQUENCE [LARGE SCALE GENOMIC DNA]</scope>
    <source>
        <strain evidence="2">DSM 44228</strain>
    </source>
</reference>
<dbReference type="STRING" id="994479.GCA_000194155_00465"/>
<dbReference type="PROSITE" id="PS51257">
    <property type="entry name" value="PROKAR_LIPOPROTEIN"/>
    <property type="match status" value="1"/>
</dbReference>
<dbReference type="EMBL" id="PJNB01000001">
    <property type="protein sequence ID" value="PKW19523.1"/>
    <property type="molecule type" value="Genomic_DNA"/>
</dbReference>
<proteinExistence type="predicted"/>
<evidence type="ECO:0000313" key="2">
    <source>
        <dbReference type="EMBL" id="PKW19523.1"/>
    </source>
</evidence>
<dbReference type="AlphaFoldDB" id="A0A2N3Y9J0"/>
<dbReference type="Proteomes" id="UP000233786">
    <property type="component" value="Unassembled WGS sequence"/>
</dbReference>
<keyword evidence="3" id="KW-1185">Reference proteome</keyword>
<dbReference type="Pfam" id="PF12079">
    <property type="entry name" value="DUF3558"/>
    <property type="match status" value="1"/>
</dbReference>
<evidence type="ECO:0000256" key="1">
    <source>
        <dbReference type="SAM" id="SignalP"/>
    </source>
</evidence>
<protein>
    <submittedName>
        <fullName evidence="2">Uncharacterized protein DUF3558</fullName>
    </submittedName>
</protein>
<name>A0A2N3Y9J0_SACSN</name>
<feature type="chain" id="PRO_5039103807" evidence="1">
    <location>
        <begin position="22"/>
        <end position="179"/>
    </location>
</feature>
<gene>
    <name evidence="2" type="ORF">A8926_7695</name>
</gene>
<organism evidence="2 3">
    <name type="scientific">Saccharopolyspora spinosa</name>
    <dbReference type="NCBI Taxonomy" id="60894"/>
    <lineage>
        <taxon>Bacteria</taxon>
        <taxon>Bacillati</taxon>
        <taxon>Actinomycetota</taxon>
        <taxon>Actinomycetes</taxon>
        <taxon>Pseudonocardiales</taxon>
        <taxon>Pseudonocardiaceae</taxon>
        <taxon>Saccharopolyspora</taxon>
    </lineage>
</organism>
<accession>A0A2N3Y9J0</accession>
<comment type="caution">
    <text evidence="2">The sequence shown here is derived from an EMBL/GenBank/DDBJ whole genome shotgun (WGS) entry which is preliminary data.</text>
</comment>
<evidence type="ECO:0000313" key="3">
    <source>
        <dbReference type="Proteomes" id="UP000233786"/>
    </source>
</evidence>
<keyword evidence="1" id="KW-0732">Signal</keyword>
<sequence length="179" mass="18306">MGRNASCSAALAAFLSLLLGAAACSSEQPGAPAPTDQLEPTYASSAYSGLAAMDACQVFSPDQASQLGMEGTGEVKNFAGGRGCDWKTADGGIRVVLYDTTALDQLNLSDGRVEPTTFASRDARIQRDALGPGDCSLLFAVGGSSSVSLDASSNDMNTDAACLFAQQVGQLVEAKLPEN</sequence>
<dbReference type="InterPro" id="IPR024520">
    <property type="entry name" value="DUF3558"/>
</dbReference>
<feature type="signal peptide" evidence="1">
    <location>
        <begin position="1"/>
        <end position="21"/>
    </location>
</feature>